<keyword evidence="8 12" id="KW-0457">Lysine biosynthesis</keyword>
<evidence type="ECO:0000256" key="11">
    <source>
        <dbReference type="ARBA" id="ARBA00047836"/>
    </source>
</evidence>
<dbReference type="CDD" id="cd00950">
    <property type="entry name" value="DHDPS"/>
    <property type="match status" value="1"/>
</dbReference>
<dbReference type="InterPro" id="IPR020625">
    <property type="entry name" value="Schiff_base-form_aldolases_AS"/>
</dbReference>
<dbReference type="HAMAP" id="MF_00418">
    <property type="entry name" value="DapA"/>
    <property type="match status" value="1"/>
</dbReference>
<proteinExistence type="inferred from homology"/>
<dbReference type="GO" id="GO:0008840">
    <property type="term" value="F:4-hydroxy-tetrahydrodipicolinate synthase activity"/>
    <property type="evidence" value="ECO:0007669"/>
    <property type="project" value="UniProtKB-UniRule"/>
</dbReference>
<evidence type="ECO:0000256" key="14">
    <source>
        <dbReference type="PIRSR" id="PIRSR001365-1"/>
    </source>
</evidence>
<evidence type="ECO:0000256" key="12">
    <source>
        <dbReference type="HAMAP-Rule" id="MF_00418"/>
    </source>
</evidence>
<dbReference type="Gene3D" id="3.20.20.70">
    <property type="entry name" value="Aldolase class I"/>
    <property type="match status" value="1"/>
</dbReference>
<dbReference type="PROSITE" id="PS00665">
    <property type="entry name" value="DHDPS_1"/>
    <property type="match status" value="1"/>
</dbReference>
<comment type="pathway">
    <text evidence="2 12">Amino-acid biosynthesis; L-lysine biosynthesis via DAP pathway; (S)-tetrahydrodipicolinate from L-aspartate: step 3/4.</text>
</comment>
<feature type="site" description="Part of a proton relay during catalysis" evidence="12">
    <location>
        <position position="108"/>
    </location>
</feature>
<reference evidence="16 17" key="1">
    <citation type="submission" date="2015-01" db="EMBL/GenBank/DDBJ databases">
        <title>Jeotgalibacillus campisalis genome sequencing.</title>
        <authorList>
            <person name="Goh K.M."/>
            <person name="Chan K.-G."/>
            <person name="Yaakop A.S."/>
            <person name="Ee R."/>
            <person name="Gan H.M."/>
            <person name="Chan C.S."/>
        </authorList>
    </citation>
    <scope>NUCLEOTIDE SEQUENCE [LARGE SCALE GENOMIC DNA]</scope>
    <source>
        <strain evidence="16 17">SF-57</strain>
    </source>
</reference>
<dbReference type="InterPro" id="IPR005263">
    <property type="entry name" value="DapA"/>
</dbReference>
<name>A0A0C2VTL3_9BACL</name>
<dbReference type="EC" id="4.3.3.7" evidence="4 12"/>
<dbReference type="UniPathway" id="UPA00034">
    <property type="reaction ID" value="UER00017"/>
</dbReference>
<comment type="caution">
    <text evidence="16">The sequence shown here is derived from an EMBL/GenBank/DDBJ whole genome shotgun (WGS) entry which is preliminary data.</text>
</comment>
<comment type="catalytic activity">
    <reaction evidence="11 12">
        <text>L-aspartate 4-semialdehyde + pyruvate = (2S,4S)-4-hydroxy-2,3,4,5-tetrahydrodipicolinate + H2O + H(+)</text>
        <dbReference type="Rhea" id="RHEA:34171"/>
        <dbReference type="ChEBI" id="CHEBI:15361"/>
        <dbReference type="ChEBI" id="CHEBI:15377"/>
        <dbReference type="ChEBI" id="CHEBI:15378"/>
        <dbReference type="ChEBI" id="CHEBI:67139"/>
        <dbReference type="ChEBI" id="CHEBI:537519"/>
        <dbReference type="EC" id="4.3.3.7"/>
    </reaction>
</comment>
<keyword evidence="5 12" id="KW-0963">Cytoplasm</keyword>
<protein>
    <recommendedName>
        <fullName evidence="4 12">4-hydroxy-tetrahydrodipicolinate synthase</fullName>
        <shortName evidence="12">HTPA synthase</shortName>
        <ecNumber evidence="4 12">4.3.3.7</ecNumber>
    </recommendedName>
</protein>
<dbReference type="PRINTS" id="PR00146">
    <property type="entry name" value="DHPICSNTHASE"/>
</dbReference>
<organism evidence="16 17">
    <name type="scientific">Jeotgalibacillus campisalis</name>
    <dbReference type="NCBI Taxonomy" id="220754"/>
    <lineage>
        <taxon>Bacteria</taxon>
        <taxon>Bacillati</taxon>
        <taxon>Bacillota</taxon>
        <taxon>Bacilli</taxon>
        <taxon>Bacillales</taxon>
        <taxon>Caryophanaceae</taxon>
        <taxon>Jeotgalibacillus</taxon>
    </lineage>
</organism>
<evidence type="ECO:0000256" key="3">
    <source>
        <dbReference type="ARBA" id="ARBA00007592"/>
    </source>
</evidence>
<keyword evidence="17" id="KW-1185">Reference proteome</keyword>
<sequence>MDFGRVSTAMVTPFGQDGTIDFERTAALINYLIENGSDSLVVGGTTGESPTLSNDEKISLFEYTVAIADGRVPVIAGTGSNNTQGTIDLSIKAVQAGVDALMLVAPYYSKPSQEGLYQHFAAVADAVDVPIMIYNIPGRSAVNILPETIIKLSLIDNITAVKEASGNLDQMTDILSNTSNEFLVYSGDDGLTLPLLAIGGHGVVSVASHIAGNEMQAMIKAFTEGRSQEAATIHQQLLPLIRALFAQPNPAPVKVALDDKGIACGGLRLPLIPLSLDEKEMVRAAVETFNHQVKLLK</sequence>
<dbReference type="PIRSF" id="PIRSF001365">
    <property type="entry name" value="DHDPS"/>
    <property type="match status" value="1"/>
</dbReference>
<evidence type="ECO:0000256" key="4">
    <source>
        <dbReference type="ARBA" id="ARBA00012086"/>
    </source>
</evidence>
<feature type="active site" description="Proton donor/acceptor" evidence="12 14">
    <location>
        <position position="134"/>
    </location>
</feature>
<evidence type="ECO:0000256" key="5">
    <source>
        <dbReference type="ARBA" id="ARBA00022490"/>
    </source>
</evidence>
<dbReference type="AlphaFoldDB" id="A0A0C2VTL3"/>
<dbReference type="GO" id="GO:0019877">
    <property type="term" value="P:diaminopimelate biosynthetic process"/>
    <property type="evidence" value="ECO:0007669"/>
    <property type="project" value="UniProtKB-UniRule"/>
</dbReference>
<evidence type="ECO:0000256" key="6">
    <source>
        <dbReference type="ARBA" id="ARBA00022605"/>
    </source>
</evidence>
<evidence type="ECO:0000256" key="2">
    <source>
        <dbReference type="ARBA" id="ARBA00005120"/>
    </source>
</evidence>
<evidence type="ECO:0000256" key="10">
    <source>
        <dbReference type="ARBA" id="ARBA00023270"/>
    </source>
</evidence>
<dbReference type="GO" id="GO:0005829">
    <property type="term" value="C:cytosol"/>
    <property type="evidence" value="ECO:0007669"/>
    <property type="project" value="TreeGrafter"/>
</dbReference>
<keyword evidence="9 12" id="KW-0456">Lyase</keyword>
<dbReference type="SUPFAM" id="SSF51569">
    <property type="entry name" value="Aldolase"/>
    <property type="match status" value="1"/>
</dbReference>
<dbReference type="InterPro" id="IPR013785">
    <property type="entry name" value="Aldolase_TIM"/>
</dbReference>
<feature type="binding site" evidence="12 15">
    <location>
        <position position="46"/>
    </location>
    <ligand>
        <name>pyruvate</name>
        <dbReference type="ChEBI" id="CHEBI:15361"/>
    </ligand>
</feature>
<dbReference type="InterPro" id="IPR020624">
    <property type="entry name" value="Schiff_base-form_aldolases_CS"/>
</dbReference>
<evidence type="ECO:0000256" key="8">
    <source>
        <dbReference type="ARBA" id="ARBA00023154"/>
    </source>
</evidence>
<keyword evidence="10 12" id="KW-0704">Schiff base</keyword>
<dbReference type="PANTHER" id="PTHR12128:SF66">
    <property type="entry name" value="4-HYDROXY-2-OXOGLUTARATE ALDOLASE, MITOCHONDRIAL"/>
    <property type="match status" value="1"/>
</dbReference>
<accession>A0A0C2VTL3</accession>
<dbReference type="Proteomes" id="UP000031972">
    <property type="component" value="Unassembled WGS sequence"/>
</dbReference>
<dbReference type="GO" id="GO:0009089">
    <property type="term" value="P:lysine biosynthetic process via diaminopimelate"/>
    <property type="evidence" value="ECO:0007669"/>
    <property type="project" value="UniProtKB-UniRule"/>
</dbReference>
<evidence type="ECO:0000256" key="13">
    <source>
        <dbReference type="PIRNR" id="PIRNR001365"/>
    </source>
</evidence>
<feature type="binding site" evidence="12 15">
    <location>
        <position position="204"/>
    </location>
    <ligand>
        <name>pyruvate</name>
        <dbReference type="ChEBI" id="CHEBI:15361"/>
    </ligand>
</feature>
<evidence type="ECO:0000256" key="15">
    <source>
        <dbReference type="PIRSR" id="PIRSR001365-2"/>
    </source>
</evidence>
<comment type="function">
    <text evidence="1 12">Catalyzes the condensation of (S)-aspartate-beta-semialdehyde [(S)-ASA] and pyruvate to 4-hydroxy-tetrahydrodipicolinate (HTPA).</text>
</comment>
<evidence type="ECO:0000256" key="7">
    <source>
        <dbReference type="ARBA" id="ARBA00022915"/>
    </source>
</evidence>
<comment type="similarity">
    <text evidence="3 12 13">Belongs to the DapA family.</text>
</comment>
<dbReference type="EMBL" id="JXRR01000014">
    <property type="protein sequence ID" value="KIL47771.1"/>
    <property type="molecule type" value="Genomic_DNA"/>
</dbReference>
<comment type="subunit">
    <text evidence="12">Homotetramer; dimer of dimers.</text>
</comment>
<dbReference type="PATRIC" id="fig|220754.4.peg.1957"/>
<evidence type="ECO:0000256" key="1">
    <source>
        <dbReference type="ARBA" id="ARBA00003294"/>
    </source>
</evidence>
<dbReference type="InterPro" id="IPR002220">
    <property type="entry name" value="DapA-like"/>
</dbReference>
<evidence type="ECO:0000256" key="9">
    <source>
        <dbReference type="ARBA" id="ARBA00023239"/>
    </source>
</evidence>
<evidence type="ECO:0000313" key="16">
    <source>
        <dbReference type="EMBL" id="KIL47771.1"/>
    </source>
</evidence>
<feature type="site" description="Part of a proton relay during catalysis" evidence="12">
    <location>
        <position position="45"/>
    </location>
</feature>
<comment type="subcellular location">
    <subcellularLocation>
        <location evidence="12">Cytoplasm</location>
    </subcellularLocation>
</comment>
<dbReference type="SMART" id="SM01130">
    <property type="entry name" value="DHDPS"/>
    <property type="match status" value="1"/>
</dbReference>
<keyword evidence="6 12" id="KW-0028">Amino-acid biosynthesis</keyword>
<dbReference type="OrthoDB" id="9782828at2"/>
<gene>
    <name evidence="12" type="primary">dapA</name>
    <name evidence="16" type="ORF">KR50_19380</name>
</gene>
<dbReference type="NCBIfam" id="TIGR00674">
    <property type="entry name" value="dapA"/>
    <property type="match status" value="1"/>
</dbReference>
<evidence type="ECO:0000313" key="17">
    <source>
        <dbReference type="Proteomes" id="UP000031972"/>
    </source>
</evidence>
<dbReference type="RefSeq" id="WP_041057564.1">
    <property type="nucleotide sequence ID" value="NZ_JXRR01000014.1"/>
</dbReference>
<feature type="active site" description="Schiff-base intermediate with substrate" evidence="12 14">
    <location>
        <position position="162"/>
    </location>
</feature>
<dbReference type="Pfam" id="PF00701">
    <property type="entry name" value="DHDPS"/>
    <property type="match status" value="1"/>
</dbReference>
<dbReference type="PROSITE" id="PS00666">
    <property type="entry name" value="DHDPS_2"/>
    <property type="match status" value="1"/>
</dbReference>
<comment type="caution">
    <text evidence="12">Was originally thought to be a dihydrodipicolinate synthase (DHDPS), catalyzing the condensation of (S)-aspartate-beta-semialdehyde [(S)-ASA] and pyruvate to dihydrodipicolinate (DHDP). However, it was shown in E.coli that the product of the enzymatic reaction is not dihydrodipicolinate but in fact (4S)-4-hydroxy-2,3,4,5-tetrahydro-(2S)-dipicolinic acid (HTPA), and that the consecutive dehydration reaction leading to DHDP is not spontaneous but catalyzed by DapB.</text>
</comment>
<dbReference type="PANTHER" id="PTHR12128">
    <property type="entry name" value="DIHYDRODIPICOLINATE SYNTHASE"/>
    <property type="match status" value="1"/>
</dbReference>
<keyword evidence="7 12" id="KW-0220">Diaminopimelate biosynthesis</keyword>